<evidence type="ECO:0000313" key="6">
    <source>
        <dbReference type="Proteomes" id="UP000031967"/>
    </source>
</evidence>
<evidence type="ECO:0000256" key="2">
    <source>
        <dbReference type="ARBA" id="ARBA00022801"/>
    </source>
</evidence>
<dbReference type="InterPro" id="IPR036881">
    <property type="entry name" value="Glyco_hydro_3_C_sf"/>
</dbReference>
<comment type="similarity">
    <text evidence="1">Belongs to the glycosyl hydrolase 3 family.</text>
</comment>
<dbReference type="InterPro" id="IPR050226">
    <property type="entry name" value="NagZ_Beta-hexosaminidase"/>
</dbReference>
<dbReference type="SUPFAM" id="SSF51445">
    <property type="entry name" value="(Trans)glycosidases"/>
    <property type="match status" value="1"/>
</dbReference>
<evidence type="ECO:0000256" key="3">
    <source>
        <dbReference type="ARBA" id="ARBA00023295"/>
    </source>
</evidence>
<comment type="caution">
    <text evidence="5">The sequence shown here is derived from an EMBL/GenBank/DDBJ whole genome shotgun (WGS) entry which is preliminary data.</text>
</comment>
<proteinExistence type="inferred from homology"/>
<dbReference type="InterPro" id="IPR001764">
    <property type="entry name" value="Glyco_hydro_3_N"/>
</dbReference>
<dbReference type="Pfam" id="PF00933">
    <property type="entry name" value="Glyco_hydro_3"/>
    <property type="match status" value="1"/>
</dbReference>
<feature type="domain" description="Glycoside hydrolase family 3 N-terminal" evidence="4">
    <location>
        <begin position="14"/>
        <end position="334"/>
    </location>
</feature>
<dbReference type="Proteomes" id="UP000031967">
    <property type="component" value="Unassembled WGS sequence"/>
</dbReference>
<dbReference type="NCBIfam" id="NF003740">
    <property type="entry name" value="PRK05337.1"/>
    <property type="match status" value="1"/>
</dbReference>
<dbReference type="SUPFAM" id="SSF52279">
    <property type="entry name" value="Beta-D-glucan exohydrolase, C-terminal domain"/>
    <property type="match status" value="1"/>
</dbReference>
<evidence type="ECO:0000256" key="1">
    <source>
        <dbReference type="ARBA" id="ARBA00005336"/>
    </source>
</evidence>
<dbReference type="PANTHER" id="PTHR30480:SF16">
    <property type="entry name" value="GLYCOSIDE HYDROLASE FAMILY 3 DOMAIN PROTEIN"/>
    <property type="match status" value="1"/>
</dbReference>
<evidence type="ECO:0000313" key="5">
    <source>
        <dbReference type="EMBL" id="KIL42389.1"/>
    </source>
</evidence>
<organism evidence="5 6">
    <name type="scientific">Gordoniibacillus kamchatkensis</name>
    <dbReference type="NCBI Taxonomy" id="1590651"/>
    <lineage>
        <taxon>Bacteria</taxon>
        <taxon>Bacillati</taxon>
        <taxon>Bacillota</taxon>
        <taxon>Bacilli</taxon>
        <taxon>Bacillales</taxon>
        <taxon>Paenibacillaceae</taxon>
        <taxon>Gordoniibacillus</taxon>
    </lineage>
</organism>
<keyword evidence="6" id="KW-1185">Reference proteome</keyword>
<dbReference type="PANTHER" id="PTHR30480">
    <property type="entry name" value="BETA-HEXOSAMINIDASE-RELATED"/>
    <property type="match status" value="1"/>
</dbReference>
<evidence type="ECO:0000259" key="4">
    <source>
        <dbReference type="Pfam" id="PF00933"/>
    </source>
</evidence>
<accession>A0ABR5AMY8</accession>
<reference evidence="5 6" key="1">
    <citation type="submission" date="2014-12" db="EMBL/GenBank/DDBJ databases">
        <title>Draft genome sequence of Paenibacillus kamchatkensis strain B-2647.</title>
        <authorList>
            <person name="Karlyshev A.V."/>
            <person name="Kudryashova E.B."/>
        </authorList>
    </citation>
    <scope>NUCLEOTIDE SEQUENCE [LARGE SCALE GENOMIC DNA]</scope>
    <source>
        <strain evidence="5 6">VKM B-2647</strain>
    </source>
</reference>
<protein>
    <submittedName>
        <fullName evidence="5">Beta-glucosidase</fullName>
    </submittedName>
</protein>
<dbReference type="InterPro" id="IPR017853">
    <property type="entry name" value="GH"/>
</dbReference>
<dbReference type="EMBL" id="JXAK01000001">
    <property type="protein sequence ID" value="KIL42389.1"/>
    <property type="molecule type" value="Genomic_DNA"/>
</dbReference>
<sequence length="546" mass="57616">MPWWHGHSQVDPGTKIGQLVMIGFAGLTPSAEALRLVRDYRVGGIIYFARNVQNVRQVAELSDSLQQAAREAGTLPLWIAIDQEGGMVARITDGVALMPGAMALAAGGVPEAAYRAARICGEELRALGINLNFAPVLDVNNNPRNPVIGVRSFGENAESVAAFGAAAVRGLQDAGVAATAKHFPGHGDTETDSHLDLPVVPHGRERMFAVELKPFVAAIAAGVDCIMSSHIYFPAFEERKLPVTLSPSVLTGLLREELGYDGVIVTDCMEMHAISKHYGTVEASVMAIEAGADAVLISHTYELQVGAIEAITAAVRSGRLSEERIDASVRRLLALKEKRGLLQNGKPAPLDERLAAVGAAEHLEAAAALSLAGVTVVKNDGSLLPFAAQPTLVLAVEPAVVAMVDDELDARHTLGGALAALGCDVQELAIPLAQTSVLRARALELAAGYEQIVVTTYNAHFDAEQQALVLDLLALGKRPIVVATRNPYDLLAFPDVPAYVCTYESRPLALRSAAQVLAGRAAARGKLPVSVGANYTIGWGVTTDAR</sequence>
<gene>
    <name evidence="5" type="ORF">SD70_00145</name>
</gene>
<dbReference type="Gene3D" id="3.20.20.300">
    <property type="entry name" value="Glycoside hydrolase, family 3, N-terminal domain"/>
    <property type="match status" value="1"/>
</dbReference>
<dbReference type="Gene3D" id="3.40.50.1700">
    <property type="entry name" value="Glycoside hydrolase family 3 C-terminal domain"/>
    <property type="match status" value="1"/>
</dbReference>
<dbReference type="RefSeq" id="WP_041044707.1">
    <property type="nucleotide sequence ID" value="NZ_JXAK01000001.1"/>
</dbReference>
<keyword evidence="3" id="KW-0326">Glycosidase</keyword>
<keyword evidence="2" id="KW-0378">Hydrolase</keyword>
<dbReference type="InterPro" id="IPR036962">
    <property type="entry name" value="Glyco_hydro_3_N_sf"/>
</dbReference>
<name>A0ABR5AMY8_9BACL</name>